<sequence>MPQTIHLHQLAPAKPAIGAPCNGCGVCCAAEPCPIGILISRKRQGRCTALQWDDVQTRYVCGMVAQPDAYLNVNCSWLNRLISRWARRWIAAGVGCDSDCSTEPNKDCI</sequence>
<dbReference type="Proteomes" id="UP000825679">
    <property type="component" value="Chromosome"/>
</dbReference>
<dbReference type="RefSeq" id="WP_221006295.1">
    <property type="nucleotide sequence ID" value="NZ_CP081150.1"/>
</dbReference>
<dbReference type="PROSITE" id="PS51379">
    <property type="entry name" value="4FE4S_FER_2"/>
    <property type="match status" value="1"/>
</dbReference>
<keyword evidence="3" id="KW-1185">Reference proteome</keyword>
<protein>
    <recommendedName>
        <fullName evidence="1">4Fe-4S ferredoxin-type domain-containing protein</fullName>
    </recommendedName>
</protein>
<evidence type="ECO:0000259" key="1">
    <source>
        <dbReference type="PROSITE" id="PS51379"/>
    </source>
</evidence>
<dbReference type="InterPro" id="IPR017896">
    <property type="entry name" value="4Fe4S_Fe-S-bd"/>
</dbReference>
<organism evidence="2 3">
    <name type="scientific">Deefgea tanakiae</name>
    <dbReference type="NCBI Taxonomy" id="2865840"/>
    <lineage>
        <taxon>Bacteria</taxon>
        <taxon>Pseudomonadati</taxon>
        <taxon>Pseudomonadota</taxon>
        <taxon>Betaproteobacteria</taxon>
        <taxon>Neisseriales</taxon>
        <taxon>Chitinibacteraceae</taxon>
        <taxon>Deefgea</taxon>
    </lineage>
</organism>
<name>A0ABX8Z5R5_9NEIS</name>
<feature type="domain" description="4Fe-4S ferredoxin-type" evidence="1">
    <location>
        <begin position="13"/>
        <end position="43"/>
    </location>
</feature>
<reference evidence="2 3" key="1">
    <citation type="submission" date="2021-08" db="EMBL/GenBank/DDBJ databases">
        <title>complete genome sequencing of Deefgea sp. D25.</title>
        <authorList>
            <person name="Bae J.-W."/>
            <person name="Gim D.-H."/>
        </authorList>
    </citation>
    <scope>NUCLEOTIDE SEQUENCE [LARGE SCALE GENOMIC DNA]</scope>
    <source>
        <strain evidence="2 3">D25</strain>
    </source>
</reference>
<proteinExistence type="predicted"/>
<evidence type="ECO:0000313" key="3">
    <source>
        <dbReference type="Proteomes" id="UP000825679"/>
    </source>
</evidence>
<accession>A0ABX8Z5R5</accession>
<evidence type="ECO:0000313" key="2">
    <source>
        <dbReference type="EMBL" id="QZA77917.1"/>
    </source>
</evidence>
<dbReference type="EMBL" id="CP081150">
    <property type="protein sequence ID" value="QZA77917.1"/>
    <property type="molecule type" value="Genomic_DNA"/>
</dbReference>
<gene>
    <name evidence="2" type="ORF">K4H28_00290</name>
</gene>